<feature type="coiled-coil region" evidence="5">
    <location>
        <begin position="69"/>
        <end position="117"/>
    </location>
</feature>
<sequence>MQIWFIFSLVFAVFVALFAVLNSEIVTIRVLWARYELSQSVVILISAAFGALVTYTMSLFGKFKSSMKSREIKGSVSVLEKQVRTLEEENKNYQIEIERLKAQAHALEASKETQIGETGNK</sequence>
<dbReference type="AlphaFoldDB" id="W8TKT3"/>
<evidence type="ECO:0000256" key="2">
    <source>
        <dbReference type="ARBA" id="ARBA00022692"/>
    </source>
</evidence>
<feature type="domain" description="Lipopolysaccharide assembly protein A" evidence="7">
    <location>
        <begin position="22"/>
        <end position="83"/>
    </location>
</feature>
<dbReference type="PATRIC" id="fig|1286171.3.peg.1473"/>
<evidence type="ECO:0000259" key="7">
    <source>
        <dbReference type="Pfam" id="PF06305"/>
    </source>
</evidence>
<reference evidence="8 9" key="1">
    <citation type="journal article" date="2014" name="Genome Announc.">
        <title>Complete Genome Sequence of Amino Acid-Utilizing Eubacterium acidaminophilum al-2 (DSM 3953).</title>
        <authorList>
            <person name="Poehlein A."/>
            <person name="Andreesen J.R."/>
            <person name="Daniel R."/>
        </authorList>
    </citation>
    <scope>NUCLEOTIDE SEQUENCE [LARGE SCALE GENOMIC DNA]</scope>
    <source>
        <strain evidence="8 9">DSM 3953</strain>
    </source>
</reference>
<keyword evidence="9" id="KW-1185">Reference proteome</keyword>
<dbReference type="OrthoDB" id="1708221at2"/>
<dbReference type="RefSeq" id="WP_025435798.1">
    <property type="nucleotide sequence ID" value="NZ_CP007452.1"/>
</dbReference>
<dbReference type="Proteomes" id="UP000019591">
    <property type="component" value="Chromosome"/>
</dbReference>
<dbReference type="PANTHER" id="PTHR41335:SF1">
    <property type="entry name" value="MEMBRANE PROTEIN"/>
    <property type="match status" value="1"/>
</dbReference>
<organism evidence="8 9">
    <name type="scientific">Peptoclostridium acidaminophilum DSM 3953</name>
    <dbReference type="NCBI Taxonomy" id="1286171"/>
    <lineage>
        <taxon>Bacteria</taxon>
        <taxon>Bacillati</taxon>
        <taxon>Bacillota</taxon>
        <taxon>Clostridia</taxon>
        <taxon>Peptostreptococcales</taxon>
        <taxon>Peptoclostridiaceae</taxon>
        <taxon>Peptoclostridium</taxon>
    </lineage>
</organism>
<evidence type="ECO:0000313" key="8">
    <source>
        <dbReference type="EMBL" id="AHM56817.1"/>
    </source>
</evidence>
<dbReference type="KEGG" id="eac:EAL2_c15220"/>
<keyword evidence="1" id="KW-1003">Cell membrane</keyword>
<evidence type="ECO:0000256" key="1">
    <source>
        <dbReference type="ARBA" id="ARBA00022475"/>
    </source>
</evidence>
<dbReference type="HOGENOM" id="CLU_2034552_0_0_9"/>
<evidence type="ECO:0000313" key="9">
    <source>
        <dbReference type="Proteomes" id="UP000019591"/>
    </source>
</evidence>
<keyword evidence="3 6" id="KW-1133">Transmembrane helix</keyword>
<evidence type="ECO:0000256" key="4">
    <source>
        <dbReference type="ARBA" id="ARBA00023136"/>
    </source>
</evidence>
<dbReference type="eggNOG" id="COG5416">
    <property type="taxonomic scope" value="Bacteria"/>
</dbReference>
<accession>W8TKT3</accession>
<keyword evidence="4 6" id="KW-0472">Membrane</keyword>
<feature type="transmembrane region" description="Helical" evidence="6">
    <location>
        <begin position="39"/>
        <end position="60"/>
    </location>
</feature>
<evidence type="ECO:0000256" key="6">
    <source>
        <dbReference type="SAM" id="Phobius"/>
    </source>
</evidence>
<dbReference type="PANTHER" id="PTHR41335">
    <property type="entry name" value="MEMBRANE PROTEIN-RELATED"/>
    <property type="match status" value="1"/>
</dbReference>
<dbReference type="EMBL" id="CP007452">
    <property type="protein sequence ID" value="AHM56817.1"/>
    <property type="molecule type" value="Genomic_DNA"/>
</dbReference>
<dbReference type="Pfam" id="PF06305">
    <property type="entry name" value="LapA_dom"/>
    <property type="match status" value="1"/>
</dbReference>
<dbReference type="InterPro" id="IPR010445">
    <property type="entry name" value="LapA_dom"/>
</dbReference>
<evidence type="ECO:0000256" key="5">
    <source>
        <dbReference type="SAM" id="Coils"/>
    </source>
</evidence>
<evidence type="ECO:0000256" key="3">
    <source>
        <dbReference type="ARBA" id="ARBA00022989"/>
    </source>
</evidence>
<keyword evidence="2 6" id="KW-0812">Transmembrane</keyword>
<proteinExistence type="predicted"/>
<protein>
    <recommendedName>
        <fullName evidence="7">Lipopolysaccharide assembly protein A domain-containing protein</fullName>
    </recommendedName>
</protein>
<dbReference type="STRING" id="1286171.EAL2_c15220"/>
<keyword evidence="5" id="KW-0175">Coiled coil</keyword>
<name>W8TKT3_PEPAC</name>
<gene>
    <name evidence="8" type="ORF">EAL2_c15220</name>
</gene>
<dbReference type="GO" id="GO:0005886">
    <property type="term" value="C:plasma membrane"/>
    <property type="evidence" value="ECO:0007669"/>
    <property type="project" value="InterPro"/>
</dbReference>